<evidence type="ECO:0000256" key="7">
    <source>
        <dbReference type="ARBA" id="ARBA00035120"/>
    </source>
</evidence>
<gene>
    <name evidence="10" type="ORF">HRG_08420</name>
</gene>
<evidence type="ECO:0000256" key="5">
    <source>
        <dbReference type="ARBA" id="ARBA00022989"/>
    </source>
</evidence>
<protein>
    <submittedName>
        <fullName evidence="10">CrcB-like protein, camphor resistance (CrcB) domain-containing protein</fullName>
    </submittedName>
</protein>
<evidence type="ECO:0000256" key="9">
    <source>
        <dbReference type="SAM" id="Phobius"/>
    </source>
</evidence>
<comment type="subcellular location">
    <subcellularLocation>
        <location evidence="2">Cell membrane</location>
        <topology evidence="2">Multi-pass membrane protein</topology>
    </subcellularLocation>
</comment>
<comment type="caution">
    <text evidence="10">The sequence shown here is derived from an EMBL/GenBank/DDBJ whole genome shotgun (WGS) entry which is preliminary data.</text>
</comment>
<feature type="transmembrane region" description="Helical" evidence="9">
    <location>
        <begin position="129"/>
        <end position="150"/>
    </location>
</feature>
<keyword evidence="5 9" id="KW-1133">Transmembrane helix</keyword>
<proteinExistence type="inferred from homology"/>
<dbReference type="Proteomes" id="UP000824596">
    <property type="component" value="Unassembled WGS sequence"/>
</dbReference>
<feature type="transmembrane region" description="Helical" evidence="9">
    <location>
        <begin position="348"/>
        <end position="370"/>
    </location>
</feature>
<sequence>MSGPGDVEVAADEGRGRASHVAAANGHGSPQQADVFKTVAAEPSSPPRLLATRVYTLSYLVFFSLLGTLARLGLTALTHYLDSPVIFDSVWANFGGSLVIGFLAEDRNLFRHEGAVDDRKAHLALKKTVPLYIGLATGFCGSFTSFSSFIRDAFLALSHDLVAPGHASTAGSRGGGQSFMALLAVVVTTVSLSLSGLFLGAHLACAAERLTPSLPRAVSRKVLDPLSLVLGWGCWLGAVLLSIFPPHDDWRGRAVFALVLAPLGCLLRFSLAVHLNGRRAAFPLGTFAANVAGSAVLAGAWDLAHSPAAAGAVVGCQVLQGVEDGFCGCLTTVSTWVTELSGLGRRDAYVYGSVSVVVSFALVVAVMGGLRWTEGFSPLTCG</sequence>
<feature type="transmembrane region" description="Helical" evidence="9">
    <location>
        <begin position="250"/>
        <end position="269"/>
    </location>
</feature>
<evidence type="ECO:0000256" key="2">
    <source>
        <dbReference type="ARBA" id="ARBA00004651"/>
    </source>
</evidence>
<comment type="similarity">
    <text evidence="7">Belongs to the fluoride channel Fluc/FEX (TC 1.A.43) family.</text>
</comment>
<dbReference type="GeneID" id="68357549"/>
<dbReference type="RefSeq" id="XP_044717778.1">
    <property type="nucleotide sequence ID" value="XM_044866891.1"/>
</dbReference>
<dbReference type="GO" id="GO:1903425">
    <property type="term" value="F:fluoride transmembrane transporter activity"/>
    <property type="evidence" value="ECO:0007669"/>
    <property type="project" value="TreeGrafter"/>
</dbReference>
<dbReference type="OrthoDB" id="409792at2759"/>
<evidence type="ECO:0000256" key="1">
    <source>
        <dbReference type="ARBA" id="ARBA00002598"/>
    </source>
</evidence>
<dbReference type="PANTHER" id="PTHR28259">
    <property type="entry name" value="FLUORIDE EXPORT PROTEIN 1-RELATED"/>
    <property type="match status" value="1"/>
</dbReference>
<feature type="transmembrane region" description="Helical" evidence="9">
    <location>
        <begin position="86"/>
        <end position="104"/>
    </location>
</feature>
<evidence type="ECO:0000256" key="4">
    <source>
        <dbReference type="ARBA" id="ARBA00022692"/>
    </source>
</evidence>
<evidence type="ECO:0000256" key="6">
    <source>
        <dbReference type="ARBA" id="ARBA00023136"/>
    </source>
</evidence>
<dbReference type="PANTHER" id="PTHR28259:SF1">
    <property type="entry name" value="FLUORIDE EXPORT PROTEIN 1-RELATED"/>
    <property type="match status" value="1"/>
</dbReference>
<evidence type="ECO:0000256" key="8">
    <source>
        <dbReference type="ARBA" id="ARBA00035585"/>
    </source>
</evidence>
<comment type="catalytic activity">
    <reaction evidence="8">
        <text>fluoride(in) = fluoride(out)</text>
        <dbReference type="Rhea" id="RHEA:76159"/>
        <dbReference type="ChEBI" id="CHEBI:17051"/>
    </reaction>
    <physiologicalReaction direction="left-to-right" evidence="8">
        <dbReference type="Rhea" id="RHEA:76160"/>
    </physiologicalReaction>
</comment>
<reference evidence="10" key="1">
    <citation type="submission" date="2021-09" db="EMBL/GenBank/DDBJ databases">
        <title>A high-quality genome of the endoparasitic fungus Hirsutella rhossiliensis with a comparison of Hirsutella genomes reveals transposable elements contributing to genome size variation.</title>
        <authorList>
            <person name="Lin R."/>
            <person name="Jiao Y."/>
            <person name="Sun X."/>
            <person name="Ling J."/>
            <person name="Xie B."/>
            <person name="Cheng X."/>
        </authorList>
    </citation>
    <scope>NUCLEOTIDE SEQUENCE</scope>
    <source>
        <strain evidence="10">HR02</strain>
    </source>
</reference>
<keyword evidence="4 9" id="KW-0812">Transmembrane</keyword>
<feature type="transmembrane region" description="Helical" evidence="9">
    <location>
        <begin position="54"/>
        <end position="74"/>
    </location>
</feature>
<keyword evidence="3" id="KW-1003">Cell membrane</keyword>
<keyword evidence="11" id="KW-1185">Reference proteome</keyword>
<keyword evidence="6 9" id="KW-0472">Membrane</keyword>
<feature type="transmembrane region" description="Helical" evidence="9">
    <location>
        <begin position="179"/>
        <end position="205"/>
    </location>
</feature>
<dbReference type="Pfam" id="PF02537">
    <property type="entry name" value="CRCB"/>
    <property type="match status" value="2"/>
</dbReference>
<dbReference type="EMBL" id="JAIZPD010000010">
    <property type="protein sequence ID" value="KAH0960265.1"/>
    <property type="molecule type" value="Genomic_DNA"/>
</dbReference>
<comment type="function">
    <text evidence="1">Fluoride channel required for the rapid expulsion of cytoplasmic fluoride.</text>
</comment>
<organism evidence="10 11">
    <name type="scientific">Hirsutella rhossiliensis</name>
    <dbReference type="NCBI Taxonomy" id="111463"/>
    <lineage>
        <taxon>Eukaryota</taxon>
        <taxon>Fungi</taxon>
        <taxon>Dikarya</taxon>
        <taxon>Ascomycota</taxon>
        <taxon>Pezizomycotina</taxon>
        <taxon>Sordariomycetes</taxon>
        <taxon>Hypocreomycetidae</taxon>
        <taxon>Hypocreales</taxon>
        <taxon>Ophiocordycipitaceae</taxon>
        <taxon>Hirsutella</taxon>
    </lineage>
</organism>
<feature type="transmembrane region" description="Helical" evidence="9">
    <location>
        <begin position="226"/>
        <end position="244"/>
    </location>
</feature>
<evidence type="ECO:0000256" key="3">
    <source>
        <dbReference type="ARBA" id="ARBA00022475"/>
    </source>
</evidence>
<name>A0A9P8MS42_9HYPO</name>
<evidence type="ECO:0000313" key="10">
    <source>
        <dbReference type="EMBL" id="KAH0960265.1"/>
    </source>
</evidence>
<dbReference type="GO" id="GO:0005886">
    <property type="term" value="C:plasma membrane"/>
    <property type="evidence" value="ECO:0007669"/>
    <property type="project" value="UniProtKB-SubCell"/>
</dbReference>
<evidence type="ECO:0000313" key="11">
    <source>
        <dbReference type="Proteomes" id="UP000824596"/>
    </source>
</evidence>
<dbReference type="InterPro" id="IPR003691">
    <property type="entry name" value="FluC"/>
</dbReference>
<dbReference type="AlphaFoldDB" id="A0A9P8MS42"/>
<accession>A0A9P8MS42</accession>